<reference evidence="2 3" key="1">
    <citation type="submission" date="2024-04" db="EMBL/GenBank/DDBJ databases">
        <authorList>
            <consortium name="Genoscope - CEA"/>
            <person name="William W."/>
        </authorList>
    </citation>
    <scope>NUCLEOTIDE SEQUENCE [LARGE SCALE GENOMIC DNA]</scope>
</reference>
<name>A0AAV2I5H1_LYMST</name>
<dbReference type="AlphaFoldDB" id="A0AAV2I5H1"/>
<organism evidence="2 3">
    <name type="scientific">Lymnaea stagnalis</name>
    <name type="common">Great pond snail</name>
    <name type="synonym">Helix stagnalis</name>
    <dbReference type="NCBI Taxonomy" id="6523"/>
    <lineage>
        <taxon>Eukaryota</taxon>
        <taxon>Metazoa</taxon>
        <taxon>Spiralia</taxon>
        <taxon>Lophotrochozoa</taxon>
        <taxon>Mollusca</taxon>
        <taxon>Gastropoda</taxon>
        <taxon>Heterobranchia</taxon>
        <taxon>Euthyneura</taxon>
        <taxon>Panpulmonata</taxon>
        <taxon>Hygrophila</taxon>
        <taxon>Lymnaeoidea</taxon>
        <taxon>Lymnaeidae</taxon>
        <taxon>Lymnaea</taxon>
    </lineage>
</organism>
<dbReference type="SUPFAM" id="SSF56300">
    <property type="entry name" value="Metallo-dependent phosphatases"/>
    <property type="match status" value="1"/>
</dbReference>
<dbReference type="Gene3D" id="3.60.21.10">
    <property type="match status" value="1"/>
</dbReference>
<feature type="domain" description="Calcineurin-like phosphoesterase" evidence="1">
    <location>
        <begin position="12"/>
        <end position="52"/>
    </location>
</feature>
<keyword evidence="3" id="KW-1185">Reference proteome</keyword>
<accession>A0AAV2I5H1</accession>
<evidence type="ECO:0000313" key="2">
    <source>
        <dbReference type="EMBL" id="CAL1540515.1"/>
    </source>
</evidence>
<dbReference type="InterPro" id="IPR004843">
    <property type="entry name" value="Calcineurin-like_PHP"/>
</dbReference>
<dbReference type="Proteomes" id="UP001497497">
    <property type="component" value="Unassembled WGS sequence"/>
</dbReference>
<sequence>MTIAGEAKYDLRVYDWIMAAFDHLPLAAVLNDNVLCLHGGLSPELQTLQDVFKV</sequence>
<dbReference type="InterPro" id="IPR029052">
    <property type="entry name" value="Metallo-depent_PP-like"/>
</dbReference>
<comment type="caution">
    <text evidence="2">The sequence shown here is derived from an EMBL/GenBank/DDBJ whole genome shotgun (WGS) entry which is preliminary data.</text>
</comment>
<protein>
    <recommendedName>
        <fullName evidence="1">Calcineurin-like phosphoesterase domain-containing protein</fullName>
    </recommendedName>
</protein>
<proteinExistence type="predicted"/>
<feature type="non-terminal residue" evidence="2">
    <location>
        <position position="54"/>
    </location>
</feature>
<dbReference type="GO" id="GO:0097720">
    <property type="term" value="P:calcineurin-mediated signaling"/>
    <property type="evidence" value="ECO:0007669"/>
    <property type="project" value="InterPro"/>
</dbReference>
<dbReference type="InterPro" id="IPR043360">
    <property type="entry name" value="PP2B"/>
</dbReference>
<dbReference type="GO" id="GO:0033192">
    <property type="term" value="F:calmodulin-dependent protein phosphatase activity"/>
    <property type="evidence" value="ECO:0007669"/>
    <property type="project" value="InterPro"/>
</dbReference>
<evidence type="ECO:0000313" key="3">
    <source>
        <dbReference type="Proteomes" id="UP001497497"/>
    </source>
</evidence>
<evidence type="ECO:0000259" key="1">
    <source>
        <dbReference type="Pfam" id="PF00149"/>
    </source>
</evidence>
<dbReference type="EMBL" id="CAXITT010000385">
    <property type="protein sequence ID" value="CAL1540515.1"/>
    <property type="molecule type" value="Genomic_DNA"/>
</dbReference>
<dbReference type="Pfam" id="PF00149">
    <property type="entry name" value="Metallophos"/>
    <property type="match status" value="1"/>
</dbReference>
<gene>
    <name evidence="2" type="ORF">GSLYS_00014164001</name>
</gene>
<dbReference type="PANTHER" id="PTHR45673">
    <property type="entry name" value="SERINE/THREONINE-PROTEIN PHOSPHATASE 2B CATALYTIC SUBUNIT 1-RELATED"/>
    <property type="match status" value="1"/>
</dbReference>